<feature type="region of interest" description="Disordered" evidence="1">
    <location>
        <begin position="11"/>
        <end position="84"/>
    </location>
</feature>
<reference evidence="2" key="1">
    <citation type="submission" date="2019-04" db="EMBL/GenBank/DDBJ databases">
        <authorList>
            <person name="Alioto T."/>
            <person name="Alioto T."/>
        </authorList>
    </citation>
    <scope>NUCLEOTIDE SEQUENCE [LARGE SCALE GENOMIC DNA]</scope>
</reference>
<proteinExistence type="predicted"/>
<evidence type="ECO:0000313" key="2">
    <source>
        <dbReference type="EMBL" id="VTJ75346.1"/>
    </source>
</evidence>
<organism evidence="2 3">
    <name type="scientific">Marmota monax</name>
    <name type="common">Woodchuck</name>
    <dbReference type="NCBI Taxonomy" id="9995"/>
    <lineage>
        <taxon>Eukaryota</taxon>
        <taxon>Metazoa</taxon>
        <taxon>Chordata</taxon>
        <taxon>Craniata</taxon>
        <taxon>Vertebrata</taxon>
        <taxon>Euteleostomi</taxon>
        <taxon>Mammalia</taxon>
        <taxon>Eutheria</taxon>
        <taxon>Euarchontoglires</taxon>
        <taxon>Glires</taxon>
        <taxon>Rodentia</taxon>
        <taxon>Sciuromorpha</taxon>
        <taxon>Sciuridae</taxon>
        <taxon>Xerinae</taxon>
        <taxon>Marmotini</taxon>
        <taxon>Marmota</taxon>
    </lineage>
</organism>
<comment type="caution">
    <text evidence="2">The sequence shown here is derived from an EMBL/GenBank/DDBJ whole genome shotgun (WGS) entry which is preliminary data.</text>
</comment>
<evidence type="ECO:0000256" key="1">
    <source>
        <dbReference type="SAM" id="MobiDB-lite"/>
    </source>
</evidence>
<dbReference type="AlphaFoldDB" id="A0A5E4C1A7"/>
<dbReference type="Proteomes" id="UP000335636">
    <property type="component" value="Unassembled WGS sequence"/>
</dbReference>
<gene>
    <name evidence="2" type="ORF">MONAX_5E031839</name>
</gene>
<keyword evidence="3" id="KW-1185">Reference proteome</keyword>
<name>A0A5E4C1A7_MARMO</name>
<evidence type="ECO:0000313" key="3">
    <source>
        <dbReference type="Proteomes" id="UP000335636"/>
    </source>
</evidence>
<sequence>MIPIGSGAWIRGSDPFGWEAEKPEIEPEVGPGSVPRRRRRGSGRSGPPLDAARAWVTKPPRPLLGDVRVRGSGGRGGGAATTTEAASSAAAFAGGRADVRGGGAPGAERLGACGPLVAAAATPGDRVSGEGPTGPHGTRL</sequence>
<dbReference type="EMBL" id="CABDUW010000793">
    <property type="protein sequence ID" value="VTJ75346.1"/>
    <property type="molecule type" value="Genomic_DNA"/>
</dbReference>
<protein>
    <submittedName>
        <fullName evidence="2">Uncharacterized protein</fullName>
    </submittedName>
</protein>
<accession>A0A5E4C1A7</accession>